<proteinExistence type="predicted"/>
<accession>A0ABR1VNS9</accession>
<protein>
    <submittedName>
        <fullName evidence="1">HET-domain-containing protein</fullName>
    </submittedName>
</protein>
<dbReference type="Pfam" id="PF26639">
    <property type="entry name" value="Het-6_barrel"/>
    <property type="match status" value="1"/>
</dbReference>
<gene>
    <name evidence="1" type="ORF">PG996_006235</name>
</gene>
<organism evidence="1 2">
    <name type="scientific">Apiospora saccharicola</name>
    <dbReference type="NCBI Taxonomy" id="335842"/>
    <lineage>
        <taxon>Eukaryota</taxon>
        <taxon>Fungi</taxon>
        <taxon>Dikarya</taxon>
        <taxon>Ascomycota</taxon>
        <taxon>Pezizomycotina</taxon>
        <taxon>Sordariomycetes</taxon>
        <taxon>Xylariomycetidae</taxon>
        <taxon>Amphisphaeriales</taxon>
        <taxon>Apiosporaceae</taxon>
        <taxon>Apiospora</taxon>
    </lineage>
</organism>
<comment type="caution">
    <text evidence="1">The sequence shown here is derived from an EMBL/GenBank/DDBJ whole genome shotgun (WGS) entry which is preliminary data.</text>
</comment>
<reference evidence="1 2" key="1">
    <citation type="submission" date="2023-01" db="EMBL/GenBank/DDBJ databases">
        <title>Analysis of 21 Apiospora genomes using comparative genomics revels a genus with tremendous synthesis potential of carbohydrate active enzymes and secondary metabolites.</title>
        <authorList>
            <person name="Sorensen T."/>
        </authorList>
    </citation>
    <scope>NUCLEOTIDE SEQUENCE [LARGE SCALE GENOMIC DNA]</scope>
    <source>
        <strain evidence="1 2">CBS 83171</strain>
    </source>
</reference>
<evidence type="ECO:0000313" key="2">
    <source>
        <dbReference type="Proteomes" id="UP001446871"/>
    </source>
</evidence>
<dbReference type="EMBL" id="JAQQWM010000003">
    <property type="protein sequence ID" value="KAK8072887.1"/>
    <property type="molecule type" value="Genomic_DNA"/>
</dbReference>
<dbReference type="Proteomes" id="UP001446871">
    <property type="component" value="Unassembled WGS sequence"/>
</dbReference>
<keyword evidence="2" id="KW-1185">Reference proteome</keyword>
<sequence>MFGRTLQQWARRLTWTSDLLLSRFHTAPRLHMDPHDYKSRTLIPGIFHFVEHGMRLMSTSIGYIGWAHERARVHDSIFILKGSTVPVILRPRQEGGYVLVGDAFVTGIMAGEAMKPASDPSWIDVQIH</sequence>
<name>A0ABR1VNS9_9PEZI</name>
<evidence type="ECO:0000313" key="1">
    <source>
        <dbReference type="EMBL" id="KAK8072887.1"/>
    </source>
</evidence>